<dbReference type="Proteomes" id="UP000005408">
    <property type="component" value="Unassembled WGS sequence"/>
</dbReference>
<dbReference type="SUPFAM" id="SSF51735">
    <property type="entry name" value="NAD(P)-binding Rossmann-fold domains"/>
    <property type="match status" value="1"/>
</dbReference>
<dbReference type="InterPro" id="IPR013968">
    <property type="entry name" value="PKS_KR"/>
</dbReference>
<dbReference type="PROSITE" id="PS50075">
    <property type="entry name" value="CARRIER"/>
    <property type="match status" value="1"/>
</dbReference>
<protein>
    <submittedName>
        <fullName evidence="8">Uncharacterized protein</fullName>
    </submittedName>
</protein>
<dbReference type="SMART" id="SM00827">
    <property type="entry name" value="PKS_AT"/>
    <property type="match status" value="1"/>
</dbReference>
<dbReference type="Pfam" id="PF08659">
    <property type="entry name" value="KR"/>
    <property type="match status" value="1"/>
</dbReference>
<dbReference type="InterPro" id="IPR032821">
    <property type="entry name" value="PKS_assoc"/>
</dbReference>
<dbReference type="InterPro" id="IPR009081">
    <property type="entry name" value="PP-bd_ACP"/>
</dbReference>
<sequence length="2461" mass="278112">MNHDWNSLLRSARGESTNTTVTGTDSSILSARIAYVYNLLGPAITLNTACSSSMVAFHMAAQALKNGEISMAIAGGVSFILDPDVFVNLSSARMASPTGKCHTFSQNADGYARGEGCGIVIMKRLTDALCDRNKIWGILFTGLNQDGHTSSPITSPSGEQQQKLMKSVYIRSGISPHSVQYIEAHGTGTSVGDFTEVDALGSFFSNHSLHEIYIGSVKANIGHLESGAGVAALIKVLLMMKNGLYVPSLHAEPLNPKIPFSKYMFKVCQEVQGWEKNKNGNRIAAINCFGFGGTNAHAIVTDYNDKQQKHCHKIQTCLRSKHYVVLSAEDMVVLFNIARNLGKIIGNHTALKLEDLSSTTLHFRSHYKYRKVFVVENIQELVNENVLFSKEEMPVKCVGKQTPKIVFVYCGVGTTWKGMCKELINQDEIFKNTIKEIDDHLSTFRDLSLQAIFENEEDLTDPLKNHLAIFACQIGLTAMWGNLGIVPVCIVGQSVGEVAAAYASKTLSLRDAVKVIYFRSINLAEEKNGKMIVIQNCKVEVIEEKCSQLLTGKANVAVYHSPLSCAVSGDASAIEELKTTLIGYQVKVIPLNVQCAYHSHLTKHASVKLEENVKGLSWTYPPKTNVISTVSGQYADESFGSASYWAANVFQPVQFQNAIKEAKKIHSNVVFLEIGPNPVLKAHLPNIFPDSSEDALPSMKRNSEIETFRKTFIDIFGKGIPVLWENVCPITENILQFPLYQFNKRKHLFMPEQMRKNLRGEHHLSNNMLISPISGSSNEFEIFISKENTPFVYEHLVDERVVMPGAIYGEIGMEIGNILTPKSGCSDFSISWSIHKAFLVKDHEQKLLVKARRESETMYTYETFAHEHTSSISSGKITFEKLPESPKIEIERLLSILRSEIKSSFVYTALQTVGFQHGPIYRTIKKCGIRDKEVVCEVLLSDDVMNELQRTCIHPVVIDTMFQSCIGIRLQNVDGTKTKILPAKVSLLQLRHRLSQHMICYTKLEYENPLKASFSIFLLLQNGSVAAEIRGFQVEKVDAPDNIHSLSYYEDWTQTEIAKPAEQSDSKNVILISWNHQFISLLQNAFSKKQNTVTVYSILLTENFQKEIYVLKNQACIRNATLIFIPGIPGIDDNTTGKRLIDSVRNQSNAFLQLLKVLYEANMHIVVVTNETQPCVSKKTKVIGAELWGMVRAVTHEGTKLVFTLLDIDCLNQCALQNIIKLSTCSGLSNVYGPRELAIRHDVVFSNNIRRMPESFHTRLYRRSLQMPPQATCFSIRENVNNADMVIGIPSIDAFCQAKICVKPIQVLPCNTETFFTPSNNYLAPSLSEKDIYGNEIRICEIDGVAKLNKTDIEVIACCHLELKSELKIDKKFVVPKSRFKGYKIGHLHSAIIALTIADHIATKSNVLIAFSKKNETLHHFLNVLLKEKKCFMEYDQLSWKRMQHTRVTDLIILNYDGYIDKEKLCLQYPSVRNCVFLKNSKALSGKDGYHSVQFHYIDVDDLYEPSHLCYIIQRSFRVLMSLLKQKTAKHLPDLGCALNVLELTKQIEIRTPEEFLIRKDSAYVVVGGLTGLGWLIIKYLAKRNAKLVISLSRRSLSKEAEQRILNITNLHGTEIIHTEADITNLDNLTKAIRSVQQKMPNVPIRGVFQGAAVLNDNTVPKMTQEAFNLPLDVKILGTWNLHVVTKHMDLDIFLMHSSVASAFGNYSQTNYAAANAFEDSFSHYRASLGLPTQTINWGALAVGMGSNPDLKDIFHHKGMHLMTAEKICTCLTQMLLSNQTQGIFVDFDIKRFLTSTNLKWQHSKYVRLVPVEEELSSEKELVVGDNTADVGNMTTLVKNIAAKILMMESSELKDTNALAEFGVDSQNAIEIMNTIFAMTKVRVPILLLLSGDFTIQDLGKYIMEKQCGSSSDNVQNDSRKSLEIMSFLERHFEYMAHQSPFIAFSFSISQGVNQPDMWRKMMQFVIRLNSTLRRSATYINREKESAEYTDVEDFILIFEHAKVKRARNIQILELSHSVLSVFYDEKADKGVFHIICSRSFFDVFCGRILLHDLQSISEYVTALKPVPAWLDKPKMDIASLYEMKLREVVDKCKEYWKNRLGLCKTSSSLQNRFGSVTQVNTSEYRKHRIPPIDITELQKIALKQNWTICNTVASLYQILLNILTKAERISLIMEVDLRFHIPELQEQIYPCSNFVPIISTDFHDQNATLEDILTRNNKIIENDILHSLLPFVIIKELNEFDSQIHEKHSFLFNMLSDEHQYINVESVHIERSKQFETMLYALHNQTNNSLEMEFHFCPERIDCKVVSAAVDILMSLIDDFPIVCKNTFTLTKIQKMVNELEKKILPAGKFFLVNYNGKRQVVNLAIEEGKSPALTWGKEVDSKAYFSDIKNVSFGNANDKYKIELRCKERHVTFETPELDLCQMWLDFVRSQLPVKGHSHNGRNANYSASGEPYVENTYL</sequence>
<feature type="domain" description="Carrier" evidence="5">
    <location>
        <begin position="1832"/>
        <end position="1907"/>
    </location>
</feature>
<dbReference type="SMART" id="SM00825">
    <property type="entry name" value="PKS_KS"/>
    <property type="match status" value="1"/>
</dbReference>
<feature type="region of interest" description="N-terminal hotdog fold" evidence="4">
    <location>
        <begin position="762"/>
        <end position="884"/>
    </location>
</feature>
<dbReference type="InterPro" id="IPR050444">
    <property type="entry name" value="Polyketide_Synthase"/>
</dbReference>
<dbReference type="Gene3D" id="3.40.366.10">
    <property type="entry name" value="Malonyl-Coenzyme A Acyl Carrier Protein, domain 2"/>
    <property type="match status" value="1"/>
</dbReference>
<dbReference type="Gene3D" id="3.40.47.10">
    <property type="match status" value="1"/>
</dbReference>
<organism evidence="8 9">
    <name type="scientific">Magallana gigas</name>
    <name type="common">Pacific oyster</name>
    <name type="synonym">Crassostrea gigas</name>
    <dbReference type="NCBI Taxonomy" id="29159"/>
    <lineage>
        <taxon>Eukaryota</taxon>
        <taxon>Metazoa</taxon>
        <taxon>Spiralia</taxon>
        <taxon>Lophotrochozoa</taxon>
        <taxon>Mollusca</taxon>
        <taxon>Bivalvia</taxon>
        <taxon>Autobranchia</taxon>
        <taxon>Pteriomorphia</taxon>
        <taxon>Ostreida</taxon>
        <taxon>Ostreoidea</taxon>
        <taxon>Ostreidae</taxon>
        <taxon>Magallana</taxon>
    </lineage>
</organism>
<name>A0A8W8JGE7_MAGGI</name>
<dbReference type="InterPro" id="IPR049551">
    <property type="entry name" value="PKS_DH_C"/>
</dbReference>
<dbReference type="Pfam" id="PF16197">
    <property type="entry name" value="KAsynt_C_assoc"/>
    <property type="match status" value="1"/>
</dbReference>
<dbReference type="InterPro" id="IPR014031">
    <property type="entry name" value="Ketoacyl_synth_C"/>
</dbReference>
<dbReference type="Pfam" id="PF00698">
    <property type="entry name" value="Acyl_transf_1"/>
    <property type="match status" value="1"/>
</dbReference>
<dbReference type="CDD" id="cd00833">
    <property type="entry name" value="PKS"/>
    <property type="match status" value="1"/>
</dbReference>
<dbReference type="Pfam" id="PF00550">
    <property type="entry name" value="PP-binding"/>
    <property type="match status" value="1"/>
</dbReference>
<dbReference type="Pfam" id="PF02801">
    <property type="entry name" value="Ketoacyl-synt_C"/>
    <property type="match status" value="1"/>
</dbReference>
<dbReference type="InterPro" id="IPR020841">
    <property type="entry name" value="PKS_Beta-ketoAc_synthase_dom"/>
</dbReference>
<dbReference type="Pfam" id="PF14765">
    <property type="entry name" value="PS-DH"/>
    <property type="match status" value="1"/>
</dbReference>
<evidence type="ECO:0000259" key="5">
    <source>
        <dbReference type="PROSITE" id="PS50075"/>
    </source>
</evidence>
<dbReference type="InterPro" id="IPR057326">
    <property type="entry name" value="KR_dom"/>
</dbReference>
<evidence type="ECO:0000256" key="4">
    <source>
        <dbReference type="PROSITE-ProRule" id="PRU01363"/>
    </source>
</evidence>
<dbReference type="GO" id="GO:0006633">
    <property type="term" value="P:fatty acid biosynthetic process"/>
    <property type="evidence" value="ECO:0007669"/>
    <property type="project" value="InterPro"/>
</dbReference>
<evidence type="ECO:0000313" key="9">
    <source>
        <dbReference type="Proteomes" id="UP000005408"/>
    </source>
</evidence>
<dbReference type="InterPro" id="IPR049900">
    <property type="entry name" value="PKS_mFAS_DH"/>
</dbReference>
<feature type="active site" description="Proton donor; for dehydratase activity" evidence="4">
    <location>
        <position position="959"/>
    </location>
</feature>
<dbReference type="Gene3D" id="3.30.559.30">
    <property type="entry name" value="Nonribosomal peptide synthetase, condensation domain"/>
    <property type="match status" value="1"/>
</dbReference>
<dbReference type="InterPro" id="IPR016036">
    <property type="entry name" value="Malonyl_transacylase_ACP-bd"/>
</dbReference>
<dbReference type="PANTHER" id="PTHR45681:SF8">
    <property type="entry name" value="CARRIER DOMAIN-CONTAINING PROTEIN"/>
    <property type="match status" value="1"/>
</dbReference>
<dbReference type="Gene3D" id="3.40.50.720">
    <property type="entry name" value="NAD(P)-binding Rossmann-like Domain"/>
    <property type="match status" value="2"/>
</dbReference>
<proteinExistence type="predicted"/>
<evidence type="ECO:0000256" key="3">
    <source>
        <dbReference type="ARBA" id="ARBA00022679"/>
    </source>
</evidence>
<feature type="domain" description="PKS/mFAS DH" evidence="7">
    <location>
        <begin position="762"/>
        <end position="1043"/>
    </location>
</feature>
<keyword evidence="3" id="KW-0808">Transferase</keyword>
<dbReference type="InterPro" id="IPR016039">
    <property type="entry name" value="Thiolase-like"/>
</dbReference>
<evidence type="ECO:0000259" key="6">
    <source>
        <dbReference type="PROSITE" id="PS52004"/>
    </source>
</evidence>
<dbReference type="SUPFAM" id="SSF52151">
    <property type="entry name" value="FabD/lysophospholipase-like"/>
    <property type="match status" value="1"/>
</dbReference>
<dbReference type="InterPro" id="IPR016035">
    <property type="entry name" value="Acyl_Trfase/lysoPLipase"/>
</dbReference>
<dbReference type="Gene3D" id="3.10.129.110">
    <property type="entry name" value="Polyketide synthase dehydratase"/>
    <property type="match status" value="1"/>
</dbReference>
<dbReference type="InterPro" id="IPR018201">
    <property type="entry name" value="Ketoacyl_synth_AS"/>
</dbReference>
<dbReference type="PROSITE" id="PS52019">
    <property type="entry name" value="PKS_MFAS_DH"/>
    <property type="match status" value="1"/>
</dbReference>
<dbReference type="PANTHER" id="PTHR45681">
    <property type="entry name" value="POLYKETIDE SYNTHASE 44-RELATED"/>
    <property type="match status" value="1"/>
</dbReference>
<feature type="active site" description="Proton acceptor; for dehydratase activity" evidence="4">
    <location>
        <position position="795"/>
    </location>
</feature>
<dbReference type="Gene3D" id="1.10.1200.10">
    <property type="entry name" value="ACP-like"/>
    <property type="match status" value="1"/>
</dbReference>
<accession>A0A8W8JGE7</accession>
<dbReference type="PROSITE" id="PS00606">
    <property type="entry name" value="KS3_1"/>
    <property type="match status" value="1"/>
</dbReference>
<keyword evidence="2" id="KW-0597">Phosphoprotein</keyword>
<dbReference type="EnsemblMetazoa" id="G19191.1">
    <property type="protein sequence ID" value="G19191.1:cds"/>
    <property type="gene ID" value="G19191"/>
</dbReference>
<dbReference type="InterPro" id="IPR036736">
    <property type="entry name" value="ACP-like_sf"/>
</dbReference>
<evidence type="ECO:0000256" key="1">
    <source>
        <dbReference type="ARBA" id="ARBA00022450"/>
    </source>
</evidence>
<keyword evidence="9" id="KW-1185">Reference proteome</keyword>
<dbReference type="SUPFAM" id="SSF53901">
    <property type="entry name" value="Thiolase-like"/>
    <property type="match status" value="2"/>
</dbReference>
<feature type="region of interest" description="C-terminal hotdog fold" evidence="4">
    <location>
        <begin position="898"/>
        <end position="1043"/>
    </location>
</feature>
<dbReference type="PROSITE" id="PS52004">
    <property type="entry name" value="KS3_2"/>
    <property type="match status" value="1"/>
</dbReference>
<dbReference type="SMART" id="SM00822">
    <property type="entry name" value="PKS_KR"/>
    <property type="match status" value="1"/>
</dbReference>
<dbReference type="GO" id="GO:0004315">
    <property type="term" value="F:3-oxoacyl-[acyl-carrier-protein] synthase activity"/>
    <property type="evidence" value="ECO:0007669"/>
    <property type="project" value="InterPro"/>
</dbReference>
<dbReference type="InterPro" id="IPR001227">
    <property type="entry name" value="Ac_transferase_dom_sf"/>
</dbReference>
<dbReference type="InterPro" id="IPR042104">
    <property type="entry name" value="PKS_dehydratase_sf"/>
</dbReference>
<reference evidence="8" key="1">
    <citation type="submission" date="2022-08" db="UniProtKB">
        <authorList>
            <consortium name="EnsemblMetazoa"/>
        </authorList>
    </citation>
    <scope>IDENTIFICATION</scope>
    <source>
        <strain evidence="8">05x7-T-G4-1.051#20</strain>
    </source>
</reference>
<dbReference type="Gene3D" id="3.30.70.3290">
    <property type="match status" value="1"/>
</dbReference>
<feature type="domain" description="Ketosynthase family 3 (KS3)" evidence="6">
    <location>
        <begin position="1"/>
        <end position="302"/>
    </location>
</feature>
<dbReference type="SUPFAM" id="SSF47336">
    <property type="entry name" value="ACP-like"/>
    <property type="match status" value="1"/>
</dbReference>
<dbReference type="SUPFAM" id="SSF55048">
    <property type="entry name" value="Probable ACP-binding domain of malonyl-CoA ACP transacylase"/>
    <property type="match status" value="1"/>
</dbReference>
<evidence type="ECO:0000256" key="2">
    <source>
        <dbReference type="ARBA" id="ARBA00022553"/>
    </source>
</evidence>
<keyword evidence="1" id="KW-0596">Phosphopantetheine</keyword>
<dbReference type="InterPro" id="IPR014043">
    <property type="entry name" value="Acyl_transferase_dom"/>
</dbReference>
<dbReference type="InterPro" id="IPR036291">
    <property type="entry name" value="NAD(P)-bd_dom_sf"/>
</dbReference>
<evidence type="ECO:0000313" key="8">
    <source>
        <dbReference type="EnsemblMetazoa" id="G19191.1:cds"/>
    </source>
</evidence>
<evidence type="ECO:0000259" key="7">
    <source>
        <dbReference type="PROSITE" id="PS52019"/>
    </source>
</evidence>
<dbReference type="Pfam" id="PF00109">
    <property type="entry name" value="ketoacyl-synt"/>
    <property type="match status" value="1"/>
</dbReference>
<dbReference type="InterPro" id="IPR014030">
    <property type="entry name" value="Ketoacyl_synth_N"/>
</dbReference>